<evidence type="ECO:0000259" key="14">
    <source>
        <dbReference type="SMART" id="SM00559"/>
    </source>
</evidence>
<evidence type="ECO:0000256" key="12">
    <source>
        <dbReference type="PIRNR" id="PIRNR016570"/>
    </source>
</evidence>
<dbReference type="PANTHER" id="PTHR12604:SF4">
    <property type="entry name" value="X-RAY REPAIR CROSS-COMPLEMENTING PROTEIN 5"/>
    <property type="match status" value="1"/>
</dbReference>
<dbReference type="InterPro" id="IPR036494">
    <property type="entry name" value="Ku_C_sf"/>
</dbReference>
<accession>A0A1W2VPP5</accession>
<evidence type="ECO:0000256" key="2">
    <source>
        <dbReference type="ARBA" id="ARBA00007726"/>
    </source>
</evidence>
<dbReference type="EMBL" id="BR000104">
    <property type="protein sequence ID" value="FAA00135.1"/>
    <property type="molecule type" value="mRNA"/>
</dbReference>
<dbReference type="PANTHER" id="PTHR12604">
    <property type="entry name" value="KU AUTOANTIGEN DNA HELICASE"/>
    <property type="match status" value="1"/>
</dbReference>
<dbReference type="Gene3D" id="2.40.290.10">
    <property type="match status" value="1"/>
</dbReference>
<dbReference type="InterPro" id="IPR014893">
    <property type="entry name" value="Ku_PK_bind"/>
</dbReference>
<evidence type="ECO:0000256" key="8">
    <source>
        <dbReference type="ARBA" id="ARBA00023125"/>
    </source>
</evidence>
<dbReference type="FunFam" id="2.40.290.10:FF:000005">
    <property type="entry name" value="X-ray repair cross-complementing protein 5"/>
    <property type="match status" value="1"/>
</dbReference>
<keyword evidence="8 12" id="KW-0238">DNA-binding</keyword>
<feature type="domain" description="Ku" evidence="14">
    <location>
        <begin position="312"/>
        <end position="451"/>
    </location>
</feature>
<dbReference type="SUPFAM" id="SSF53300">
    <property type="entry name" value="vWA-like"/>
    <property type="match status" value="1"/>
</dbReference>
<dbReference type="CDD" id="cd00873">
    <property type="entry name" value="KU80"/>
    <property type="match status" value="1"/>
</dbReference>
<comment type="similarity">
    <text evidence="2 12">Belongs to the ku80 family.</text>
</comment>
<evidence type="ECO:0000256" key="1">
    <source>
        <dbReference type="ARBA" id="ARBA00004123"/>
    </source>
</evidence>
<evidence type="ECO:0000256" key="7">
    <source>
        <dbReference type="ARBA" id="ARBA00022840"/>
    </source>
</evidence>
<dbReference type="OrthoDB" id="30826at2759"/>
<dbReference type="GO" id="GO:0006303">
    <property type="term" value="P:double-strand break repair via nonhomologous end joining"/>
    <property type="evidence" value="ECO:0007669"/>
    <property type="project" value="InterPro"/>
</dbReference>
<dbReference type="GO" id="GO:0043564">
    <property type="term" value="C:Ku70:Ku80 complex"/>
    <property type="evidence" value="ECO:0007669"/>
    <property type="project" value="InterPro"/>
</dbReference>
<dbReference type="Pfam" id="PF03731">
    <property type="entry name" value="Ku_N"/>
    <property type="match status" value="1"/>
</dbReference>
<dbReference type="FunFam" id="1.10.1600.10:FF:000002">
    <property type="entry name" value="X-ray repair cross-complementing protein 5"/>
    <property type="match status" value="1"/>
</dbReference>
<dbReference type="RefSeq" id="NP_001122374.1">
    <property type="nucleotide sequence ID" value="NM_001128902.1"/>
</dbReference>
<evidence type="ECO:0000256" key="5">
    <source>
        <dbReference type="ARBA" id="ARBA00022801"/>
    </source>
</evidence>
<dbReference type="Gene3D" id="1.25.40.240">
    <property type="entry name" value="Ku, C-terminal domain"/>
    <property type="match status" value="1"/>
</dbReference>
<keyword evidence="6 12" id="KW-0347">Helicase</keyword>
<feature type="region of interest" description="Disordered" evidence="13">
    <location>
        <begin position="177"/>
        <end position="215"/>
    </location>
</feature>
<keyword evidence="9 12" id="KW-0233">DNA recombination</keyword>
<sequence length="710" mass="79480">MAASKKEALLLCLDVGTGMKDSTNNQSTSLDLCIHVISTLVQRKIFSQSKDEVSLVLFGTNETSNPLNQEDEESYQNISIAFSLGCPNFELLHYLSNDLKPGVLETDFVDALTVSLDHLHKETRYKKISSCRIVLFTNFCHPTSDENLDGIIGGFNTDGMNVQLDVISSFTINKLLSNEDDNPSHSGDDQPGTSTHRRPDRGELPCGEKPKSANQQAGEGIITRMHRGGVQGDCYTLREAVKAVMGFEKCSVRSAKWKCNLTLGSHLSIPCCAYIKTKEAKLKQTWKKCHAKTHKKEDITSNIFYYIDDDEKTEVTKENLGKGYKYGKDIITFGTEDEKQMKFAACDKCLSILGFTDMRNVHVIHHMDDQAHVVIPEAGDEHAGTALSALCTAMVKQNLCAVACHVYRKGSNPKLVALLPKVKLGSHYLVMVSLPFAEDVRPLSFESLFSGKNKQPSEEQLQLAEDLISSMDFTQSEDGIFKAKEKMNPTFQRTFQCLDHRLKHPDSKLPDLNQLINDSVSISHPTSVETLLDKINEKFPVILNKKPQTSHEAWINNKSDVADPDKEEKPGVSVSAHIRNEQTTSIGTVTTDQDFVEILQNGSLPSNEAFDQMEQRIKEFVSDSFVEVLKYKILKCLVTFMEQTNKMNATDRSKRFMNKIKQIVLATNPTLWNFLKENGIQDDSDSSDDEMMTSDRVIGDEADALLDMME</sequence>
<evidence type="ECO:0000256" key="3">
    <source>
        <dbReference type="ARBA" id="ARBA00022741"/>
    </source>
</evidence>
<comment type="function">
    <text evidence="12">Single-stranded DNA-dependent ATP-dependent helicase.</text>
</comment>
<dbReference type="GO" id="GO:0003684">
    <property type="term" value="F:damaged DNA binding"/>
    <property type="evidence" value="ECO:0007669"/>
    <property type="project" value="InterPro"/>
</dbReference>
<dbReference type="CTD" id="100169921"/>
<dbReference type="KEGG" id="cin:100169921"/>
<dbReference type="AlphaFoldDB" id="Q1RLD0"/>
<dbReference type="Gene3D" id="3.40.50.410">
    <property type="entry name" value="von Willebrand factor, type A domain"/>
    <property type="match status" value="1"/>
</dbReference>
<comment type="subcellular location">
    <subcellularLocation>
        <location evidence="1 12">Nucleus</location>
    </subcellularLocation>
</comment>
<keyword evidence="11 12" id="KW-0539">Nucleus</keyword>
<dbReference type="EC" id="3.6.4.12" evidence="12"/>
<protein>
    <recommendedName>
        <fullName evidence="12">ATP-dependent DNA helicase II subunit 2</fullName>
        <ecNumber evidence="12">3.6.4.12</ecNumber>
    </recommendedName>
</protein>
<keyword evidence="7 12" id="KW-0067">ATP-binding</keyword>
<dbReference type="InterPro" id="IPR006164">
    <property type="entry name" value="DNA_bd_Ku70/Ku80"/>
</dbReference>
<dbReference type="Pfam" id="PF08785">
    <property type="entry name" value="Ku_PK_bind"/>
    <property type="match status" value="1"/>
</dbReference>
<dbReference type="InterPro" id="IPR036465">
    <property type="entry name" value="vWFA_dom_sf"/>
</dbReference>
<evidence type="ECO:0000256" key="9">
    <source>
        <dbReference type="ARBA" id="ARBA00023172"/>
    </source>
</evidence>
<dbReference type="PIRSF" id="PIRSF016570">
    <property type="entry name" value="Ku80"/>
    <property type="match status" value="1"/>
</dbReference>
<reference evidence="15" key="1">
    <citation type="journal article" date="2006" name="Dev. Biol.">
        <title>Systematic analysis of embryonic expression profiles of zinc finger genes in Ciona intestinalis.</title>
        <authorList>
            <person name="Miwata K."/>
            <person name="Chiba T."/>
            <person name="Horii R."/>
            <person name="Yamada L."/>
            <person name="Kubo A."/>
            <person name="Miyamura D."/>
            <person name="Satoh N."/>
            <person name="Satou Y."/>
        </authorList>
    </citation>
    <scope>NUCLEOTIDE SEQUENCE</scope>
</reference>
<dbReference type="Gene3D" id="1.10.1600.10">
    <property type="match status" value="1"/>
</dbReference>
<dbReference type="Pfam" id="PF02735">
    <property type="entry name" value="Ku"/>
    <property type="match status" value="1"/>
</dbReference>
<dbReference type="GO" id="GO:0003678">
    <property type="term" value="F:DNA helicase activity"/>
    <property type="evidence" value="ECO:0007669"/>
    <property type="project" value="UniProtKB-EC"/>
</dbReference>
<dbReference type="GO" id="GO:0006310">
    <property type="term" value="P:DNA recombination"/>
    <property type="evidence" value="ECO:0007669"/>
    <property type="project" value="UniProtKB-KW"/>
</dbReference>
<dbReference type="GO" id="GO:0000723">
    <property type="term" value="P:telomere maintenance"/>
    <property type="evidence" value="ECO:0007669"/>
    <property type="project" value="InterPro"/>
</dbReference>
<proteinExistence type="evidence at transcript level"/>
<evidence type="ECO:0000256" key="13">
    <source>
        <dbReference type="SAM" id="MobiDB-lite"/>
    </source>
</evidence>
<dbReference type="GO" id="GO:0005524">
    <property type="term" value="F:ATP binding"/>
    <property type="evidence" value="ECO:0007669"/>
    <property type="project" value="UniProtKB-UniRule"/>
</dbReference>
<dbReference type="SUPFAM" id="SSF101420">
    <property type="entry name" value="C-terminal domain of Ku80"/>
    <property type="match status" value="1"/>
</dbReference>
<accession>Q1RLD0</accession>
<dbReference type="GO" id="GO:0016887">
    <property type="term" value="F:ATP hydrolysis activity"/>
    <property type="evidence" value="ECO:0007669"/>
    <property type="project" value="RHEA"/>
</dbReference>
<gene>
    <name evidence="15" type="primary">Ci-ZF(C2H2)-102</name>
</gene>
<keyword evidence="4 12" id="KW-0227">DNA damage</keyword>
<dbReference type="GeneID" id="100169921"/>
<evidence type="ECO:0000256" key="10">
    <source>
        <dbReference type="ARBA" id="ARBA00023204"/>
    </source>
</evidence>
<feature type="compositionally biased region" description="Basic and acidic residues" evidence="13">
    <location>
        <begin position="200"/>
        <end position="211"/>
    </location>
</feature>
<dbReference type="SMART" id="SM00559">
    <property type="entry name" value="Ku78"/>
    <property type="match status" value="1"/>
</dbReference>
<comment type="catalytic activity">
    <reaction evidence="12">
        <text>ATP + H2O = ADP + phosphate + H(+)</text>
        <dbReference type="Rhea" id="RHEA:13065"/>
        <dbReference type="ChEBI" id="CHEBI:15377"/>
        <dbReference type="ChEBI" id="CHEBI:15378"/>
        <dbReference type="ChEBI" id="CHEBI:30616"/>
        <dbReference type="ChEBI" id="CHEBI:43474"/>
        <dbReference type="ChEBI" id="CHEBI:456216"/>
        <dbReference type="EC" id="3.6.4.12"/>
    </reaction>
</comment>
<dbReference type="FunFam" id="3.40.50.410:FF:000187">
    <property type="entry name" value="ATP-dependent DNA helicase II subunit 2"/>
    <property type="match status" value="1"/>
</dbReference>
<evidence type="ECO:0000256" key="6">
    <source>
        <dbReference type="ARBA" id="ARBA00022806"/>
    </source>
</evidence>
<organism evidence="15">
    <name type="scientific">Ciona intestinalis</name>
    <name type="common">Transparent sea squirt</name>
    <name type="synonym">Ascidia intestinalis</name>
    <dbReference type="NCBI Taxonomy" id="7719"/>
    <lineage>
        <taxon>Eukaryota</taxon>
        <taxon>Metazoa</taxon>
        <taxon>Chordata</taxon>
        <taxon>Tunicata</taxon>
        <taxon>Ascidiacea</taxon>
        <taxon>Phlebobranchia</taxon>
        <taxon>Cionidae</taxon>
        <taxon>Ciona</taxon>
    </lineage>
</organism>
<evidence type="ECO:0000256" key="4">
    <source>
        <dbReference type="ARBA" id="ARBA00022763"/>
    </source>
</evidence>
<name>Q1RLD0_CIOIN</name>
<evidence type="ECO:0000256" key="11">
    <source>
        <dbReference type="ARBA" id="ARBA00023242"/>
    </source>
</evidence>
<dbReference type="InterPro" id="IPR005161">
    <property type="entry name" value="Ku_N"/>
</dbReference>
<dbReference type="GO" id="GO:0042162">
    <property type="term" value="F:telomeric DNA binding"/>
    <property type="evidence" value="ECO:0007669"/>
    <property type="project" value="InterPro"/>
</dbReference>
<dbReference type="InterPro" id="IPR024193">
    <property type="entry name" value="Ku80"/>
</dbReference>
<dbReference type="SUPFAM" id="SSF100939">
    <property type="entry name" value="SPOC domain-like"/>
    <property type="match status" value="1"/>
</dbReference>
<keyword evidence="5 12" id="KW-0378">Hydrolase</keyword>
<keyword evidence="3 12" id="KW-0547">Nucleotide-binding</keyword>
<dbReference type="InterPro" id="IPR016194">
    <property type="entry name" value="SPOC-like_C_dom_sf"/>
</dbReference>
<evidence type="ECO:0000313" key="15">
    <source>
        <dbReference type="EMBL" id="FAA00135.1"/>
    </source>
</evidence>
<keyword evidence="10 12" id="KW-0234">DNA repair</keyword>